<feature type="active site" description="Nucleophile" evidence="9 10">
    <location>
        <position position="434"/>
    </location>
</feature>
<dbReference type="EC" id="2.1.1.190" evidence="9"/>
<evidence type="ECO:0000256" key="4">
    <source>
        <dbReference type="ARBA" id="ARBA00022679"/>
    </source>
</evidence>
<evidence type="ECO:0000256" key="11">
    <source>
        <dbReference type="PROSITE-ProRule" id="PRU10015"/>
    </source>
</evidence>
<keyword evidence="6 9" id="KW-0479">Metal-binding</keyword>
<dbReference type="NCBIfam" id="TIGR00479">
    <property type="entry name" value="rumA"/>
    <property type="match status" value="1"/>
</dbReference>
<dbReference type="InterPro" id="IPR012340">
    <property type="entry name" value="NA-bd_OB-fold"/>
</dbReference>
<dbReference type="InterPro" id="IPR010280">
    <property type="entry name" value="U5_MeTrfase_fam"/>
</dbReference>
<feature type="binding site" evidence="9">
    <location>
        <position position="200"/>
    </location>
    <ligand>
        <name>[4Fe-4S] cluster</name>
        <dbReference type="ChEBI" id="CHEBI:49883"/>
    </ligand>
</feature>
<dbReference type="PANTHER" id="PTHR11061:SF49">
    <property type="entry name" value="23S RRNA (URACIL(1939)-C(5))-METHYLTRANSFERASE RLMD"/>
    <property type="match status" value="1"/>
</dbReference>
<dbReference type="AlphaFoldDB" id="A0A2S5KWF3"/>
<sequence length="500" mass="55061">MAGIDPARMSGSIVPAQTIESTTVNMAKLHKKRTSFAKPAPLSTRAAIVLDIERMTPEGRGLSHYQDKPVFVEGALAGEQVQVRLSAEHSRFAEAVTEKVLQPVELRRQPPCEYYGRCGGCSVQHMQYGLQLEIKQQAVAEQLSKLAGLKPQEWLPTLTAGEWRYRTRTHLAMLWDKQSKVLRLGFRARKDHEVVEVGHCQVLDPRLSELLPALKALMLQYPHKERLGHIELVAGDEHRALMLRLTAKADAAWLSEMTTWCEAQQLQLWLQEGEQTQPSCHWPAPEQGGLYYTLPAFASRFDFTPADFIQVNPALNRLMVEQAMALLAVKPGERVLDLFAGLGNFSLAAARAGAEVIAVEGTKAMVERGNANAQRNGLSAVQFHCADLMADFSHQSWAGRSVDKVILDPPRAGALHAVRHVAGLKPSKIVYISCNPATLARDAAELDQLGYRLIKAGAMDMFPQTSHVEAIALFEPYKRGGQGKKAAAGSALARRYSGRG</sequence>
<dbReference type="Gene3D" id="2.40.50.140">
    <property type="entry name" value="Nucleic acid-binding proteins"/>
    <property type="match status" value="1"/>
</dbReference>
<feature type="binding site" evidence="9 10">
    <location>
        <position position="310"/>
    </location>
    <ligand>
        <name>S-adenosyl-L-methionine</name>
        <dbReference type="ChEBI" id="CHEBI:59789"/>
    </ligand>
</feature>
<dbReference type="GO" id="GO:0070475">
    <property type="term" value="P:rRNA base methylation"/>
    <property type="evidence" value="ECO:0007669"/>
    <property type="project" value="TreeGrafter"/>
</dbReference>
<evidence type="ECO:0000256" key="7">
    <source>
        <dbReference type="ARBA" id="ARBA00023004"/>
    </source>
</evidence>
<keyword evidence="2 9" id="KW-0698">rRNA processing</keyword>
<dbReference type="GO" id="GO:0051539">
    <property type="term" value="F:4 iron, 4 sulfur cluster binding"/>
    <property type="evidence" value="ECO:0007669"/>
    <property type="project" value="UniProtKB-KW"/>
</dbReference>
<dbReference type="InterPro" id="IPR029063">
    <property type="entry name" value="SAM-dependent_MTases_sf"/>
</dbReference>
<keyword evidence="4 9" id="KW-0808">Transferase</keyword>
<dbReference type="EMBL" id="PRLP01000007">
    <property type="protein sequence ID" value="PPC79048.1"/>
    <property type="molecule type" value="Genomic_DNA"/>
</dbReference>
<feature type="binding site" evidence="9">
    <location>
        <position position="387"/>
    </location>
    <ligand>
        <name>S-adenosyl-L-methionine</name>
        <dbReference type="ChEBI" id="CHEBI:59789"/>
    </ligand>
</feature>
<gene>
    <name evidence="9" type="primary">rlmD</name>
    <name evidence="12" type="ORF">C4K68_02540</name>
</gene>
<comment type="catalytic activity">
    <reaction evidence="9">
        <text>uridine(1939) in 23S rRNA + S-adenosyl-L-methionine = 5-methyluridine(1939) in 23S rRNA + S-adenosyl-L-homocysteine + H(+)</text>
        <dbReference type="Rhea" id="RHEA:42908"/>
        <dbReference type="Rhea" id="RHEA-COMP:10278"/>
        <dbReference type="Rhea" id="RHEA-COMP:10279"/>
        <dbReference type="ChEBI" id="CHEBI:15378"/>
        <dbReference type="ChEBI" id="CHEBI:57856"/>
        <dbReference type="ChEBI" id="CHEBI:59789"/>
        <dbReference type="ChEBI" id="CHEBI:65315"/>
        <dbReference type="ChEBI" id="CHEBI:74447"/>
        <dbReference type="EC" id="2.1.1.190"/>
    </reaction>
</comment>
<dbReference type="Pfam" id="PF05958">
    <property type="entry name" value="tRNA_U5-meth_tr"/>
    <property type="match status" value="1"/>
</dbReference>
<reference evidence="12 13" key="1">
    <citation type="submission" date="2018-02" db="EMBL/GenBank/DDBJ databases">
        <title>novel marine gammaproteobacteria from coastal saline agro ecosystem.</title>
        <authorList>
            <person name="Krishnan R."/>
            <person name="Ramesh Kumar N."/>
        </authorList>
    </citation>
    <scope>NUCLEOTIDE SEQUENCE [LARGE SCALE GENOMIC DNA]</scope>
    <source>
        <strain evidence="12 13">228</strain>
    </source>
</reference>
<dbReference type="PROSITE" id="PS51687">
    <property type="entry name" value="SAM_MT_RNA_M5U"/>
    <property type="match status" value="1"/>
</dbReference>
<dbReference type="InterPro" id="IPR030391">
    <property type="entry name" value="MeTrfase_TrmA_CS"/>
</dbReference>
<evidence type="ECO:0000256" key="6">
    <source>
        <dbReference type="ARBA" id="ARBA00022723"/>
    </source>
</evidence>
<dbReference type="InterPro" id="IPR030390">
    <property type="entry name" value="MeTrfase_TrmA_AS"/>
</dbReference>
<dbReference type="CDD" id="cd02440">
    <property type="entry name" value="AdoMet_MTases"/>
    <property type="match status" value="1"/>
</dbReference>
<evidence type="ECO:0000256" key="3">
    <source>
        <dbReference type="ARBA" id="ARBA00022603"/>
    </source>
</evidence>
<evidence type="ECO:0000256" key="1">
    <source>
        <dbReference type="ARBA" id="ARBA00022485"/>
    </source>
</evidence>
<organism evidence="12 13">
    <name type="scientific">Proteobacteria bacterium 228</name>
    <dbReference type="NCBI Taxonomy" id="2083153"/>
    <lineage>
        <taxon>Bacteria</taxon>
        <taxon>Pseudomonadati</taxon>
        <taxon>Pseudomonadota</taxon>
    </lineage>
</organism>
<comment type="function">
    <text evidence="9">Catalyzes the formation of 5-methyl-uridine at position 1939 (m5U1939) in 23S rRNA.</text>
</comment>
<comment type="similarity">
    <text evidence="9">Belongs to the class I-like SAM-binding methyltransferase superfamily. RNA M5U methyltransferase family. RlmD subfamily.</text>
</comment>
<name>A0A2S5KWF3_9PROT</name>
<feature type="binding site" evidence="9 10">
    <location>
        <position position="339"/>
    </location>
    <ligand>
        <name>S-adenosyl-L-methionine</name>
        <dbReference type="ChEBI" id="CHEBI:59789"/>
    </ligand>
</feature>
<keyword evidence="8 9" id="KW-0411">Iron-sulfur</keyword>
<dbReference type="GO" id="GO:0005506">
    <property type="term" value="F:iron ion binding"/>
    <property type="evidence" value="ECO:0007669"/>
    <property type="project" value="UniProtKB-UniRule"/>
</dbReference>
<dbReference type="Gene3D" id="3.40.50.150">
    <property type="entry name" value="Vaccinia Virus protein VP39"/>
    <property type="match status" value="1"/>
</dbReference>
<evidence type="ECO:0000256" key="10">
    <source>
        <dbReference type="PROSITE-ProRule" id="PRU01024"/>
    </source>
</evidence>
<comment type="caution">
    <text evidence="12">The sequence shown here is derived from an EMBL/GenBank/DDBJ whole genome shotgun (WGS) entry which is preliminary data.</text>
</comment>
<feature type="binding site" evidence="9">
    <location>
        <position position="118"/>
    </location>
    <ligand>
        <name>[4Fe-4S] cluster</name>
        <dbReference type="ChEBI" id="CHEBI:49883"/>
    </ligand>
</feature>
<evidence type="ECO:0000256" key="5">
    <source>
        <dbReference type="ARBA" id="ARBA00022691"/>
    </source>
</evidence>
<evidence type="ECO:0000313" key="13">
    <source>
        <dbReference type="Proteomes" id="UP000238196"/>
    </source>
</evidence>
<dbReference type="PROSITE" id="PS01230">
    <property type="entry name" value="TRMA_1"/>
    <property type="match status" value="1"/>
</dbReference>
<feature type="binding site" evidence="9">
    <location>
        <position position="344"/>
    </location>
    <ligand>
        <name>S-adenosyl-L-methionine</name>
        <dbReference type="ChEBI" id="CHEBI:59789"/>
    </ligand>
</feature>
<feature type="active site" evidence="11">
    <location>
        <position position="434"/>
    </location>
</feature>
<evidence type="ECO:0000256" key="9">
    <source>
        <dbReference type="HAMAP-Rule" id="MF_01010"/>
    </source>
</evidence>
<evidence type="ECO:0000256" key="2">
    <source>
        <dbReference type="ARBA" id="ARBA00022552"/>
    </source>
</evidence>
<feature type="binding site" evidence="9">
    <location>
        <position position="112"/>
    </location>
    <ligand>
        <name>[4Fe-4S] cluster</name>
        <dbReference type="ChEBI" id="CHEBI:49883"/>
    </ligand>
</feature>
<dbReference type="GO" id="GO:0003723">
    <property type="term" value="F:RNA binding"/>
    <property type="evidence" value="ECO:0007669"/>
    <property type="project" value="InterPro"/>
</dbReference>
<dbReference type="PANTHER" id="PTHR11061">
    <property type="entry name" value="RNA M5U METHYLTRANSFERASE"/>
    <property type="match status" value="1"/>
</dbReference>
<keyword evidence="3 9" id="KW-0489">Methyltransferase</keyword>
<dbReference type="SUPFAM" id="SSF50249">
    <property type="entry name" value="Nucleic acid-binding proteins"/>
    <property type="match status" value="1"/>
</dbReference>
<dbReference type="Gene3D" id="2.40.50.1070">
    <property type="match status" value="1"/>
</dbReference>
<feature type="binding site" evidence="9 10">
    <location>
        <position position="360"/>
    </location>
    <ligand>
        <name>S-adenosyl-L-methionine</name>
        <dbReference type="ChEBI" id="CHEBI:59789"/>
    </ligand>
</feature>
<feature type="binding site" evidence="9 10">
    <location>
        <position position="408"/>
    </location>
    <ligand>
        <name>S-adenosyl-L-methionine</name>
        <dbReference type="ChEBI" id="CHEBI:59789"/>
    </ligand>
</feature>
<keyword evidence="1 9" id="KW-0004">4Fe-4S</keyword>
<dbReference type="InterPro" id="IPR001566">
    <property type="entry name" value="23S_rRNA_MeTrfase_RlmD"/>
</dbReference>
<protein>
    <recommendedName>
        <fullName evidence="9">23S rRNA (uracil(1939)-C(5))-methyltransferase RlmD</fullName>
        <ecNumber evidence="9">2.1.1.190</ecNumber>
    </recommendedName>
    <alternativeName>
        <fullName evidence="9">23S rRNA(m5U1939)-methyltransferase</fullName>
    </alternativeName>
</protein>
<feature type="binding site" evidence="9">
    <location>
        <position position="121"/>
    </location>
    <ligand>
        <name>[4Fe-4S] cluster</name>
        <dbReference type="ChEBI" id="CHEBI:49883"/>
    </ligand>
</feature>
<dbReference type="PROSITE" id="PS01231">
    <property type="entry name" value="TRMA_2"/>
    <property type="match status" value="1"/>
</dbReference>
<dbReference type="Proteomes" id="UP000238196">
    <property type="component" value="Unassembled WGS sequence"/>
</dbReference>
<dbReference type="NCBIfam" id="NF009639">
    <property type="entry name" value="PRK13168.1"/>
    <property type="match status" value="1"/>
</dbReference>
<dbReference type="GO" id="GO:0070041">
    <property type="term" value="F:rRNA (uridine-C5-)-methyltransferase activity"/>
    <property type="evidence" value="ECO:0007669"/>
    <property type="project" value="UniProtKB-UniRule"/>
</dbReference>
<evidence type="ECO:0000256" key="8">
    <source>
        <dbReference type="ARBA" id="ARBA00023014"/>
    </source>
</evidence>
<keyword evidence="5 9" id="KW-0949">S-adenosyl-L-methionine</keyword>
<keyword evidence="7 9" id="KW-0408">Iron</keyword>
<dbReference type="HAMAP" id="MF_01010">
    <property type="entry name" value="23SrRNA_methyltr_RlmD"/>
    <property type="match status" value="1"/>
</dbReference>
<evidence type="ECO:0000313" key="12">
    <source>
        <dbReference type="EMBL" id="PPC79048.1"/>
    </source>
</evidence>
<accession>A0A2S5KWF3</accession>
<proteinExistence type="inferred from homology"/>
<dbReference type="SUPFAM" id="SSF53335">
    <property type="entry name" value="S-adenosyl-L-methionine-dependent methyltransferases"/>
    <property type="match status" value="1"/>
</dbReference>